<organism evidence="1 2">
    <name type="scientific">Apiospora phragmitis</name>
    <dbReference type="NCBI Taxonomy" id="2905665"/>
    <lineage>
        <taxon>Eukaryota</taxon>
        <taxon>Fungi</taxon>
        <taxon>Dikarya</taxon>
        <taxon>Ascomycota</taxon>
        <taxon>Pezizomycotina</taxon>
        <taxon>Sordariomycetes</taxon>
        <taxon>Xylariomycetidae</taxon>
        <taxon>Amphisphaeriales</taxon>
        <taxon>Apiosporaceae</taxon>
        <taxon>Apiospora</taxon>
    </lineage>
</organism>
<evidence type="ECO:0000313" key="2">
    <source>
        <dbReference type="Proteomes" id="UP001480595"/>
    </source>
</evidence>
<comment type="caution">
    <text evidence="1">The sequence shown here is derived from an EMBL/GenBank/DDBJ whole genome shotgun (WGS) entry which is preliminary data.</text>
</comment>
<evidence type="ECO:0000313" key="1">
    <source>
        <dbReference type="EMBL" id="KAK8036805.1"/>
    </source>
</evidence>
<name>A0ABR1SR51_9PEZI</name>
<dbReference type="EMBL" id="JAQQWL010000018">
    <property type="protein sequence ID" value="KAK8036805.1"/>
    <property type="molecule type" value="Genomic_DNA"/>
</dbReference>
<accession>A0ABR1SR51</accession>
<sequence length="435" mass="49023">MEKTKVPLGIDLGGTSVRAVFERHCVGDNSNPISLRFLPGEIPADIYPYDEDGPVYLNGANDHARRSVPAKYAFYAIVGTSDELLEQYPLAKELIAHSREDTAFKQRLRKGLVDLFKWIACLCRVICEQHDYEIDVIGLSVPSQCTEDFKVLYKSIIVETFGDPICVDFVCEIEALGHYLHRNHKKKLLQPLDKLDVVLFIDFGGYDTNTCIFKTLYDEKDNPRFHLISGAKGASGGSAQWECNMAQMAVGKDERRLLPKLTNAIHDDLNIMKCSMEPYCNNHEYKFEGLNDEGTVRSVHIEAQAIKDSFDAAMEGPLKLARERIEELGTIDGHSNHRVVVSGGTSHHKDLKDKVRQVCVENGIKHVLFTDVWDIRYGPMKVAHGVVHVLLRIGDEKRTGTATKADDPDRHLSNLRRSARILQREPKTGTYYGAR</sequence>
<proteinExistence type="predicted"/>
<dbReference type="InterPro" id="IPR043129">
    <property type="entry name" value="ATPase_NBD"/>
</dbReference>
<dbReference type="RefSeq" id="XP_066707623.1">
    <property type="nucleotide sequence ID" value="XM_066866709.1"/>
</dbReference>
<reference evidence="1 2" key="1">
    <citation type="submission" date="2023-01" db="EMBL/GenBank/DDBJ databases">
        <title>Analysis of 21 Apiospora genomes using comparative genomics revels a genus with tremendous synthesis potential of carbohydrate active enzymes and secondary metabolites.</title>
        <authorList>
            <person name="Sorensen T."/>
        </authorList>
    </citation>
    <scope>NUCLEOTIDE SEQUENCE [LARGE SCALE GENOMIC DNA]</scope>
    <source>
        <strain evidence="1 2">CBS 135458</strain>
    </source>
</reference>
<dbReference type="SUPFAM" id="SSF53067">
    <property type="entry name" value="Actin-like ATPase domain"/>
    <property type="match status" value="1"/>
</dbReference>
<gene>
    <name evidence="1" type="ORF">PG994_015302</name>
</gene>
<dbReference type="GeneID" id="92099774"/>
<dbReference type="Proteomes" id="UP001480595">
    <property type="component" value="Unassembled WGS sequence"/>
</dbReference>
<protein>
    <submittedName>
        <fullName evidence="1">Uncharacterized protein</fullName>
    </submittedName>
</protein>
<keyword evidence="2" id="KW-1185">Reference proteome</keyword>